<evidence type="ECO:0000256" key="1">
    <source>
        <dbReference type="SAM" id="MobiDB-lite"/>
    </source>
</evidence>
<protein>
    <submittedName>
        <fullName evidence="2">Uncharacterized protein</fullName>
    </submittedName>
</protein>
<gene>
    <name evidence="2" type="ORF">V1477_001147</name>
</gene>
<keyword evidence="3" id="KW-1185">Reference proteome</keyword>
<comment type="caution">
    <text evidence="2">The sequence shown here is derived from an EMBL/GenBank/DDBJ whole genome shotgun (WGS) entry which is preliminary data.</text>
</comment>
<dbReference type="AlphaFoldDB" id="A0ABD2CZM5"/>
<organism evidence="2 3">
    <name type="scientific">Vespula maculifrons</name>
    <name type="common">Eastern yellow jacket</name>
    <name type="synonym">Wasp</name>
    <dbReference type="NCBI Taxonomy" id="7453"/>
    <lineage>
        <taxon>Eukaryota</taxon>
        <taxon>Metazoa</taxon>
        <taxon>Ecdysozoa</taxon>
        <taxon>Arthropoda</taxon>
        <taxon>Hexapoda</taxon>
        <taxon>Insecta</taxon>
        <taxon>Pterygota</taxon>
        <taxon>Neoptera</taxon>
        <taxon>Endopterygota</taxon>
        <taxon>Hymenoptera</taxon>
        <taxon>Apocrita</taxon>
        <taxon>Aculeata</taxon>
        <taxon>Vespoidea</taxon>
        <taxon>Vespidae</taxon>
        <taxon>Vespinae</taxon>
        <taxon>Vespula</taxon>
    </lineage>
</organism>
<evidence type="ECO:0000313" key="2">
    <source>
        <dbReference type="EMBL" id="KAL2750577.1"/>
    </source>
</evidence>
<evidence type="ECO:0000313" key="3">
    <source>
        <dbReference type="Proteomes" id="UP001607303"/>
    </source>
</evidence>
<dbReference type="EMBL" id="JAYRBN010000009">
    <property type="protein sequence ID" value="KAL2750577.1"/>
    <property type="molecule type" value="Genomic_DNA"/>
</dbReference>
<reference evidence="2 3" key="1">
    <citation type="journal article" date="2024" name="Ann. Entomol. Soc. Am.">
        <title>Genomic analyses of the southern and eastern yellowjacket wasps (Hymenoptera: Vespidae) reveal evolutionary signatures of social life.</title>
        <authorList>
            <person name="Catto M.A."/>
            <person name="Caine P.B."/>
            <person name="Orr S.E."/>
            <person name="Hunt B.G."/>
            <person name="Goodisman M.A.D."/>
        </authorList>
    </citation>
    <scope>NUCLEOTIDE SEQUENCE [LARGE SCALE GENOMIC DNA]</scope>
    <source>
        <strain evidence="2">232</strain>
        <tissue evidence="2">Head and thorax</tissue>
    </source>
</reference>
<name>A0ABD2CZM5_VESMC</name>
<proteinExistence type="predicted"/>
<feature type="region of interest" description="Disordered" evidence="1">
    <location>
        <begin position="20"/>
        <end position="53"/>
    </location>
</feature>
<dbReference type="Proteomes" id="UP001607303">
    <property type="component" value="Unassembled WGS sequence"/>
</dbReference>
<feature type="region of interest" description="Disordered" evidence="1">
    <location>
        <begin position="94"/>
        <end position="122"/>
    </location>
</feature>
<sequence length="142" mass="16517">MRATRFIRSIEPIVRSIRRDSEKVLRTRRSPGGGRKEKREKVELEEDRRRRSRRNITNHRVMSEIGTIFHREISLGISRRAPSPISFNQRIITPPSSHSSRFASSHEHVPIPISQSEQKPPRDRFASVFAPLLPGTEFNIRT</sequence>
<feature type="compositionally biased region" description="Basic and acidic residues" evidence="1">
    <location>
        <begin position="34"/>
        <end position="49"/>
    </location>
</feature>
<accession>A0ABD2CZM5</accession>